<dbReference type="SUPFAM" id="SSF74650">
    <property type="entry name" value="Galactose mutarotase-like"/>
    <property type="match status" value="1"/>
</dbReference>
<feature type="binding site" evidence="8">
    <location>
        <begin position="175"/>
        <end position="177"/>
    </location>
    <ligand>
        <name>beta-D-galactose</name>
        <dbReference type="ChEBI" id="CHEBI:27667"/>
    </ligand>
</feature>
<dbReference type="GO" id="GO:0033499">
    <property type="term" value="P:galactose catabolic process via UDP-galactose, Leloir pathway"/>
    <property type="evidence" value="ECO:0007669"/>
    <property type="project" value="TreeGrafter"/>
</dbReference>
<keyword evidence="10" id="KW-1185">Reference proteome</keyword>
<sequence length="343" mass="37908">MVRFSVLEPWTDPRGGQIERVRIDNGILALEVLSLGGIIRSLWAPDRDGNRANLVLGCDSAEDYLTQDAHLGAIAGRYCNRIANGRMQHHGEQYQLDVNQASNCLHGGSEGFNRKLWHLGPLSDGVRLTLQSPDGDMGFPGNCTVQLDYRLAGNNLYVEILASVDKACPISLTQHSYFNLDGSDSNHGHWLQIDAQRYLSMNEVGIPTGIERVDDSVLDLRRPTPLGAGLADAMLAETQGYDHCYLMDNPQAELKRFGRLSSPVSGRALSLYTNQPGVQLYGANFLQGTLGRQQEVLQQHQAVCIEPQMLPDSPNQADLLGNAWVEPGELYHHISRYQFDTDA</sequence>
<dbReference type="GO" id="GO:0005737">
    <property type="term" value="C:cytoplasm"/>
    <property type="evidence" value="ECO:0007669"/>
    <property type="project" value="TreeGrafter"/>
</dbReference>
<reference evidence="9" key="1">
    <citation type="submission" date="2020-04" db="EMBL/GenBank/DDBJ databases">
        <title>Description of Shewanella salipaludis sp. nov., isolated from a salt marsh.</title>
        <authorList>
            <person name="Park S."/>
            <person name="Yoon J.-H."/>
        </authorList>
    </citation>
    <scope>NUCLEOTIDE SEQUENCE</scope>
    <source>
        <strain evidence="9">SHSM-M6</strain>
    </source>
</reference>
<keyword evidence="3 5" id="KW-0413">Isomerase</keyword>
<protein>
    <recommendedName>
        <fullName evidence="5">Aldose 1-epimerase</fullName>
        <ecNumber evidence="5">5.1.3.3</ecNumber>
    </recommendedName>
</protein>
<comment type="caution">
    <text evidence="9">The sequence shown here is derived from an EMBL/GenBank/DDBJ whole genome shotgun (WGS) entry which is preliminary data.</text>
</comment>
<dbReference type="Pfam" id="PF01263">
    <property type="entry name" value="Aldose_epim"/>
    <property type="match status" value="1"/>
</dbReference>
<evidence type="ECO:0000256" key="3">
    <source>
        <dbReference type="ARBA" id="ARBA00023235"/>
    </source>
</evidence>
<evidence type="ECO:0000256" key="7">
    <source>
        <dbReference type="PIRSR" id="PIRSR005096-2"/>
    </source>
</evidence>
<evidence type="ECO:0000313" key="9">
    <source>
        <dbReference type="EMBL" id="NMH66919.1"/>
    </source>
</evidence>
<dbReference type="PIRSF" id="PIRSF005096">
    <property type="entry name" value="GALM"/>
    <property type="match status" value="1"/>
</dbReference>
<dbReference type="CDD" id="cd09019">
    <property type="entry name" value="galactose_mutarotase_like"/>
    <property type="match status" value="1"/>
</dbReference>
<comment type="similarity">
    <text evidence="2 5">Belongs to the aldose epimerase family.</text>
</comment>
<dbReference type="GO" id="GO:0004034">
    <property type="term" value="F:aldose 1-epimerase activity"/>
    <property type="evidence" value="ECO:0007669"/>
    <property type="project" value="UniProtKB-EC"/>
</dbReference>
<keyword evidence="4 5" id="KW-0119">Carbohydrate metabolism</keyword>
<evidence type="ECO:0000256" key="2">
    <source>
        <dbReference type="ARBA" id="ARBA00006206"/>
    </source>
</evidence>
<dbReference type="EC" id="5.1.3.3" evidence="5"/>
<feature type="binding site" evidence="8">
    <location>
        <begin position="80"/>
        <end position="81"/>
    </location>
    <ligand>
        <name>beta-D-galactose</name>
        <dbReference type="ChEBI" id="CHEBI:27667"/>
    </ligand>
</feature>
<evidence type="ECO:0000313" key="10">
    <source>
        <dbReference type="Proteomes" id="UP000737113"/>
    </source>
</evidence>
<evidence type="ECO:0000256" key="8">
    <source>
        <dbReference type="PIRSR" id="PIRSR005096-3"/>
    </source>
</evidence>
<comment type="pathway">
    <text evidence="1 5">Carbohydrate metabolism; hexose metabolism.</text>
</comment>
<dbReference type="InterPro" id="IPR014718">
    <property type="entry name" value="GH-type_carb-bd"/>
</dbReference>
<dbReference type="InterPro" id="IPR015443">
    <property type="entry name" value="Aldose_1-epimerase"/>
</dbReference>
<dbReference type="InterPro" id="IPR011013">
    <property type="entry name" value="Gal_mutarotase_sf_dom"/>
</dbReference>
<dbReference type="PANTHER" id="PTHR10091">
    <property type="entry name" value="ALDOSE-1-EPIMERASE"/>
    <property type="match status" value="1"/>
</dbReference>
<feature type="active site" description="Proton acceptor" evidence="6">
    <location>
        <position position="306"/>
    </location>
</feature>
<dbReference type="Proteomes" id="UP000737113">
    <property type="component" value="Unassembled WGS sequence"/>
</dbReference>
<dbReference type="NCBIfam" id="NF008277">
    <property type="entry name" value="PRK11055.1"/>
    <property type="match status" value="1"/>
</dbReference>
<dbReference type="PANTHER" id="PTHR10091:SF0">
    <property type="entry name" value="GALACTOSE MUTAROTASE"/>
    <property type="match status" value="1"/>
</dbReference>
<feature type="binding site" evidence="7">
    <location>
        <position position="242"/>
    </location>
    <ligand>
        <name>beta-D-galactose</name>
        <dbReference type="ChEBI" id="CHEBI:27667"/>
    </ligand>
</feature>
<evidence type="ECO:0000256" key="4">
    <source>
        <dbReference type="ARBA" id="ARBA00023277"/>
    </source>
</evidence>
<dbReference type="AlphaFoldDB" id="A0A972FX87"/>
<dbReference type="GO" id="GO:0006006">
    <property type="term" value="P:glucose metabolic process"/>
    <property type="evidence" value="ECO:0007669"/>
    <property type="project" value="TreeGrafter"/>
</dbReference>
<dbReference type="InterPro" id="IPR008183">
    <property type="entry name" value="Aldose_1/G6P_1-epimerase"/>
</dbReference>
<dbReference type="Gene3D" id="2.70.98.10">
    <property type="match status" value="1"/>
</dbReference>
<dbReference type="EMBL" id="JAAXYH010000018">
    <property type="protein sequence ID" value="NMH66919.1"/>
    <property type="molecule type" value="Genomic_DNA"/>
</dbReference>
<accession>A0A972FX87</accession>
<dbReference type="GO" id="GO:0030246">
    <property type="term" value="F:carbohydrate binding"/>
    <property type="evidence" value="ECO:0007669"/>
    <property type="project" value="InterPro"/>
</dbReference>
<gene>
    <name evidence="9" type="ORF">HC757_17305</name>
</gene>
<proteinExistence type="inferred from homology"/>
<name>A0A972FX87_9GAMM</name>
<dbReference type="RefSeq" id="WP_169565645.1">
    <property type="nucleotide sequence ID" value="NZ_JAAXYH010000018.1"/>
</dbReference>
<organism evidence="9 10">
    <name type="scientific">Shewanella salipaludis</name>
    <dbReference type="NCBI Taxonomy" id="2723052"/>
    <lineage>
        <taxon>Bacteria</taxon>
        <taxon>Pseudomonadati</taxon>
        <taxon>Pseudomonadota</taxon>
        <taxon>Gammaproteobacteria</taxon>
        <taxon>Alteromonadales</taxon>
        <taxon>Shewanellaceae</taxon>
        <taxon>Shewanella</taxon>
    </lineage>
</organism>
<evidence type="ECO:0000256" key="1">
    <source>
        <dbReference type="ARBA" id="ARBA00005028"/>
    </source>
</evidence>
<evidence type="ECO:0000256" key="5">
    <source>
        <dbReference type="PIRNR" id="PIRNR005096"/>
    </source>
</evidence>
<feature type="active site" description="Proton donor" evidence="6">
    <location>
        <position position="175"/>
    </location>
</feature>
<evidence type="ECO:0000256" key="6">
    <source>
        <dbReference type="PIRSR" id="PIRSR005096-1"/>
    </source>
</evidence>
<dbReference type="InterPro" id="IPR047215">
    <property type="entry name" value="Galactose_mutarotase-like"/>
</dbReference>
<comment type="catalytic activity">
    <reaction evidence="5">
        <text>alpha-D-glucose = beta-D-glucose</text>
        <dbReference type="Rhea" id="RHEA:10264"/>
        <dbReference type="ChEBI" id="CHEBI:15903"/>
        <dbReference type="ChEBI" id="CHEBI:17925"/>
        <dbReference type="EC" id="5.1.3.3"/>
    </reaction>
</comment>